<feature type="transmembrane region" description="Helical" evidence="10">
    <location>
        <begin position="63"/>
        <end position="79"/>
    </location>
</feature>
<feature type="coiled-coil region" evidence="9">
    <location>
        <begin position="162"/>
        <end position="192"/>
    </location>
</feature>
<keyword evidence="5" id="KW-0547">Nucleotide-binding</keyword>
<comment type="caution">
    <text evidence="12">The sequence shown here is derived from an EMBL/GenBank/DDBJ whole genome shotgun (WGS) entry which is preliminary data.</text>
</comment>
<keyword evidence="3" id="KW-0597">Phosphoprotein</keyword>
<evidence type="ECO:0000313" key="13">
    <source>
        <dbReference type="Proteomes" id="UP000037326"/>
    </source>
</evidence>
<sequence>MNLKSFLHNQMRRVFFNLLLLCILIKNINAVTVPNLIFAMVIFTLYSVLLWLPNTVSSTKRIFMGSMVLILIAFFWGGFGEDRAAIVLMFYLIGYVALRLPDKISLIFATIVIATNVIILLEFEHSTMDDIFTLFIAHAGMFAIFRSARIRREANELKAHHFKELQEIHTQLESAHKELQQAHKELEDSTVQSLRYAVLEERTRIARDIHDSIGHGLTSIIVQLQAFPYIMKADSSEIDKTLQTVLEITRGCLTEVRTVVHQMALDDEGIGLIALQSLIKQVREHSGLNIKFTITDEITEWKLETCEPLYRILQEALTNVIRHAEATNVEVTIFNNEANIIMSIEDNGKFTEQTQFKPGFGLSGIKERCQKVGGSCLIQSRDPHGLALIVKVPKKIAVFER</sequence>
<dbReference type="SMART" id="SM00387">
    <property type="entry name" value="HATPase_c"/>
    <property type="match status" value="1"/>
</dbReference>
<dbReference type="InterPro" id="IPR011712">
    <property type="entry name" value="Sig_transdc_His_kin_sub3_dim/P"/>
</dbReference>
<evidence type="ECO:0000259" key="11">
    <source>
        <dbReference type="SMART" id="SM00387"/>
    </source>
</evidence>
<dbReference type="PANTHER" id="PTHR24421:SF10">
    <property type="entry name" value="NITRATE_NITRITE SENSOR PROTEIN NARQ"/>
    <property type="match status" value="1"/>
</dbReference>
<feature type="transmembrane region" description="Helical" evidence="10">
    <location>
        <begin position="131"/>
        <end position="148"/>
    </location>
</feature>
<gene>
    <name evidence="12" type="ORF">ACZ11_12630</name>
</gene>
<organism evidence="12 13">
    <name type="scientific">Lysinibacillus xylanilyticus</name>
    <dbReference type="NCBI Taxonomy" id="582475"/>
    <lineage>
        <taxon>Bacteria</taxon>
        <taxon>Bacillati</taxon>
        <taxon>Bacillota</taxon>
        <taxon>Bacilli</taxon>
        <taxon>Bacillales</taxon>
        <taxon>Bacillaceae</taxon>
        <taxon>Lysinibacillus</taxon>
    </lineage>
</organism>
<feature type="transmembrane region" description="Helical" evidence="10">
    <location>
        <begin position="40"/>
        <end position="56"/>
    </location>
</feature>
<dbReference type="GO" id="GO:0046983">
    <property type="term" value="F:protein dimerization activity"/>
    <property type="evidence" value="ECO:0007669"/>
    <property type="project" value="InterPro"/>
</dbReference>
<dbReference type="Proteomes" id="UP000037326">
    <property type="component" value="Unassembled WGS sequence"/>
</dbReference>
<feature type="domain" description="Histidine kinase/HSP90-like ATPase" evidence="11">
    <location>
        <begin position="304"/>
        <end position="396"/>
    </location>
</feature>
<evidence type="ECO:0000256" key="1">
    <source>
        <dbReference type="ARBA" id="ARBA00000085"/>
    </source>
</evidence>
<dbReference type="EC" id="2.7.13.3" evidence="2"/>
<dbReference type="Gene3D" id="3.30.565.10">
    <property type="entry name" value="Histidine kinase-like ATPase, C-terminal domain"/>
    <property type="match status" value="1"/>
</dbReference>
<evidence type="ECO:0000256" key="8">
    <source>
        <dbReference type="ARBA" id="ARBA00023012"/>
    </source>
</evidence>
<reference evidence="13" key="1">
    <citation type="submission" date="2015-07" db="EMBL/GenBank/DDBJ databases">
        <authorList>
            <consortium name="Consortium for Microbial Forensics and Genomics (microFORGE)"/>
            <person name="Knight B.M."/>
            <person name="Roberts D.P."/>
            <person name="Lin D."/>
            <person name="Hari K."/>
            <person name="Fletcher J."/>
            <person name="Melcher U."/>
            <person name="Blagden T."/>
            <person name="Winegar R.A."/>
        </authorList>
    </citation>
    <scope>NUCLEOTIDE SEQUENCE [LARGE SCALE GENOMIC DNA]</scope>
    <source>
        <strain evidence="13">DSM 23493</strain>
    </source>
</reference>
<keyword evidence="4" id="KW-0808">Transferase</keyword>
<protein>
    <recommendedName>
        <fullName evidence="2">histidine kinase</fullName>
        <ecNumber evidence="2">2.7.13.3</ecNumber>
    </recommendedName>
</protein>
<dbReference type="GeneID" id="96599076"/>
<keyword evidence="6" id="KW-0418">Kinase</keyword>
<evidence type="ECO:0000256" key="10">
    <source>
        <dbReference type="SAM" id="Phobius"/>
    </source>
</evidence>
<name>A0A0K9FFK2_9BACI</name>
<proteinExistence type="predicted"/>
<evidence type="ECO:0000256" key="6">
    <source>
        <dbReference type="ARBA" id="ARBA00022777"/>
    </source>
</evidence>
<dbReference type="SUPFAM" id="SSF55874">
    <property type="entry name" value="ATPase domain of HSP90 chaperone/DNA topoisomerase II/histidine kinase"/>
    <property type="match status" value="1"/>
</dbReference>
<dbReference type="PANTHER" id="PTHR24421">
    <property type="entry name" value="NITRATE/NITRITE SENSOR PROTEIN NARX-RELATED"/>
    <property type="match status" value="1"/>
</dbReference>
<dbReference type="GO" id="GO:0000155">
    <property type="term" value="F:phosphorelay sensor kinase activity"/>
    <property type="evidence" value="ECO:0007669"/>
    <property type="project" value="InterPro"/>
</dbReference>
<dbReference type="OrthoDB" id="199946at2"/>
<dbReference type="CDD" id="cd16917">
    <property type="entry name" value="HATPase_UhpB-NarQ-NarX-like"/>
    <property type="match status" value="1"/>
</dbReference>
<evidence type="ECO:0000313" key="12">
    <source>
        <dbReference type="EMBL" id="KMY32921.1"/>
    </source>
</evidence>
<feature type="transmembrane region" description="Helical" evidence="10">
    <location>
        <begin position="106"/>
        <end position="125"/>
    </location>
</feature>
<feature type="transmembrane region" description="Helical" evidence="10">
    <location>
        <begin position="85"/>
        <end position="101"/>
    </location>
</feature>
<dbReference type="InterPro" id="IPR036890">
    <property type="entry name" value="HATPase_C_sf"/>
</dbReference>
<keyword evidence="8" id="KW-0902">Two-component regulatory system</keyword>
<dbReference type="AlphaFoldDB" id="A0A0K9FFK2"/>
<comment type="catalytic activity">
    <reaction evidence="1">
        <text>ATP + protein L-histidine = ADP + protein N-phospho-L-histidine.</text>
        <dbReference type="EC" id="2.7.13.3"/>
    </reaction>
</comment>
<evidence type="ECO:0000256" key="3">
    <source>
        <dbReference type="ARBA" id="ARBA00022553"/>
    </source>
</evidence>
<dbReference type="GO" id="GO:0005524">
    <property type="term" value="F:ATP binding"/>
    <property type="evidence" value="ECO:0007669"/>
    <property type="project" value="UniProtKB-KW"/>
</dbReference>
<keyword evidence="9" id="KW-0175">Coiled coil</keyword>
<dbReference type="InterPro" id="IPR050482">
    <property type="entry name" value="Sensor_HK_TwoCompSys"/>
</dbReference>
<dbReference type="Pfam" id="PF07730">
    <property type="entry name" value="HisKA_3"/>
    <property type="match status" value="1"/>
</dbReference>
<evidence type="ECO:0000256" key="2">
    <source>
        <dbReference type="ARBA" id="ARBA00012438"/>
    </source>
</evidence>
<evidence type="ECO:0000256" key="7">
    <source>
        <dbReference type="ARBA" id="ARBA00022840"/>
    </source>
</evidence>
<keyword evidence="7" id="KW-0067">ATP-binding</keyword>
<dbReference type="RefSeq" id="WP_049666557.1">
    <property type="nucleotide sequence ID" value="NZ_LFXJ01000005.1"/>
</dbReference>
<evidence type="ECO:0000256" key="5">
    <source>
        <dbReference type="ARBA" id="ARBA00022741"/>
    </source>
</evidence>
<dbReference type="EMBL" id="LFXJ01000005">
    <property type="protein sequence ID" value="KMY32921.1"/>
    <property type="molecule type" value="Genomic_DNA"/>
</dbReference>
<dbReference type="GO" id="GO:0016020">
    <property type="term" value="C:membrane"/>
    <property type="evidence" value="ECO:0007669"/>
    <property type="project" value="InterPro"/>
</dbReference>
<evidence type="ECO:0000256" key="4">
    <source>
        <dbReference type="ARBA" id="ARBA00022679"/>
    </source>
</evidence>
<evidence type="ECO:0000256" key="9">
    <source>
        <dbReference type="SAM" id="Coils"/>
    </source>
</evidence>
<dbReference type="Gene3D" id="1.20.5.1930">
    <property type="match status" value="1"/>
</dbReference>
<dbReference type="Pfam" id="PF02518">
    <property type="entry name" value="HATPase_c"/>
    <property type="match status" value="1"/>
</dbReference>
<accession>A0A0K9FFK2</accession>
<keyword evidence="10" id="KW-1133">Transmembrane helix</keyword>
<dbReference type="InterPro" id="IPR003594">
    <property type="entry name" value="HATPase_dom"/>
</dbReference>
<dbReference type="PATRIC" id="fig|582475.4.peg.2164"/>
<keyword evidence="10" id="KW-0472">Membrane</keyword>
<keyword evidence="10" id="KW-0812">Transmembrane</keyword>